<comment type="subunit">
    <text evidence="3 11">The type I restriction/modification system is composed of three polypeptides R, M and S.</text>
</comment>
<dbReference type="EC" id="3.1.21.3" evidence="11"/>
<dbReference type="GO" id="GO:0004519">
    <property type="term" value="F:endonuclease activity"/>
    <property type="evidence" value="ECO:0007669"/>
    <property type="project" value="UniProtKB-KW"/>
</dbReference>
<dbReference type="Pfam" id="PF18766">
    <property type="entry name" value="SWI2_SNF2"/>
    <property type="match status" value="1"/>
</dbReference>
<dbReference type="SMART" id="SM00487">
    <property type="entry name" value="DEXDc"/>
    <property type="match status" value="1"/>
</dbReference>
<dbReference type="Gene3D" id="3.40.50.300">
    <property type="entry name" value="P-loop containing nucleotide triphosphate hydrolases"/>
    <property type="match status" value="2"/>
</dbReference>
<dbReference type="PANTHER" id="PTHR30195">
    <property type="entry name" value="TYPE I SITE-SPECIFIC DEOXYRIBONUCLEASE PROTEIN SUBUNIT M AND R"/>
    <property type="match status" value="1"/>
</dbReference>
<keyword evidence="10 11" id="KW-0238">DNA-binding</keyword>
<dbReference type="InterPro" id="IPR014001">
    <property type="entry name" value="Helicase_ATP-bd"/>
</dbReference>
<dbReference type="SUPFAM" id="SSF52540">
    <property type="entry name" value="P-loop containing nucleoside triphosphate hydrolases"/>
    <property type="match status" value="2"/>
</dbReference>
<dbReference type="InterPro" id="IPR055180">
    <property type="entry name" value="HsdR_RecA-like_helicase_dom_2"/>
</dbReference>
<evidence type="ECO:0000256" key="6">
    <source>
        <dbReference type="ARBA" id="ARBA00022747"/>
    </source>
</evidence>
<keyword evidence="7 13" id="KW-0255">Endonuclease</keyword>
<organism evidence="13 14">
    <name type="scientific">Streptococcus sobrinus</name>
    <dbReference type="NCBI Taxonomy" id="1310"/>
    <lineage>
        <taxon>Bacteria</taxon>
        <taxon>Bacillati</taxon>
        <taxon>Bacillota</taxon>
        <taxon>Bacilli</taxon>
        <taxon>Lactobacillales</taxon>
        <taxon>Streptococcaceae</taxon>
        <taxon>Streptococcus</taxon>
    </lineage>
</organism>
<reference evidence="13 14" key="1">
    <citation type="submission" date="2018-05" db="EMBL/GenBank/DDBJ databases">
        <title>Complete genome sequences of Streptococcus sobrinus.</title>
        <authorList>
            <person name="Sales M."/>
            <person name="Jensen P.A."/>
        </authorList>
    </citation>
    <scope>NUCLEOTIDE SEQUENCE [LARGE SCALE GENOMIC DNA]</scope>
    <source>
        <strain evidence="13 14">SL1</strain>
    </source>
</reference>
<dbReference type="Gene3D" id="3.90.1570.50">
    <property type="match status" value="1"/>
</dbReference>
<proteinExistence type="inferred from homology"/>
<comment type="function">
    <text evidence="11">Subunit R is required for both nuclease and ATPase activities, but not for modification.</text>
</comment>
<dbReference type="PANTHER" id="PTHR30195:SF16">
    <property type="entry name" value="TYPE I RESTRICTION ENZYME ENDONUCLEASE SUBUNIT"/>
    <property type="match status" value="1"/>
</dbReference>
<dbReference type="InterPro" id="IPR007409">
    <property type="entry name" value="Restrct_endonuc_type1_HsdR_N"/>
</dbReference>
<dbReference type="GeneID" id="93924077"/>
<dbReference type="InterPro" id="IPR027417">
    <property type="entry name" value="P-loop_NTPase"/>
</dbReference>
<dbReference type="InterPro" id="IPR051268">
    <property type="entry name" value="Type-I_R_enzyme_R_subunit"/>
</dbReference>
<evidence type="ECO:0000256" key="5">
    <source>
        <dbReference type="ARBA" id="ARBA00022741"/>
    </source>
</evidence>
<evidence type="ECO:0000259" key="12">
    <source>
        <dbReference type="PROSITE" id="PS51192"/>
    </source>
</evidence>
<keyword evidence="9 11" id="KW-0067">ATP-binding</keyword>
<protein>
    <recommendedName>
        <fullName evidence="11">Type I restriction enzyme endonuclease subunit</fullName>
        <shortName evidence="11">R protein</shortName>
        <ecNumber evidence="11">3.1.21.3</ecNumber>
    </recommendedName>
    <alternativeName>
        <fullName evidence="11">Type-1 restriction enzyme R protein</fullName>
    </alternativeName>
</protein>
<dbReference type="EMBL" id="CP029490">
    <property type="protein sequence ID" value="AWN20937.1"/>
    <property type="molecule type" value="Genomic_DNA"/>
</dbReference>
<evidence type="ECO:0000256" key="7">
    <source>
        <dbReference type="ARBA" id="ARBA00022759"/>
    </source>
</evidence>
<keyword evidence="5 11" id="KW-0547">Nucleotide-binding</keyword>
<name>A0ABN5LNA8_9STRE</name>
<evidence type="ECO:0000256" key="1">
    <source>
        <dbReference type="ARBA" id="ARBA00000851"/>
    </source>
</evidence>
<evidence type="ECO:0000313" key="13">
    <source>
        <dbReference type="EMBL" id="AWN20937.1"/>
    </source>
</evidence>
<gene>
    <name evidence="13" type="ORF">DK182_06080</name>
</gene>
<keyword evidence="4" id="KW-0540">Nuclease</keyword>
<comment type="similarity">
    <text evidence="2 11">Belongs to the HsdR family.</text>
</comment>
<dbReference type="Pfam" id="PF04313">
    <property type="entry name" value="HSDR_N"/>
    <property type="match status" value="1"/>
</dbReference>
<dbReference type="PROSITE" id="PS51192">
    <property type="entry name" value="HELICASE_ATP_BIND_1"/>
    <property type="match status" value="1"/>
</dbReference>
<evidence type="ECO:0000256" key="11">
    <source>
        <dbReference type="RuleBase" id="RU364115"/>
    </source>
</evidence>
<keyword evidence="8 11" id="KW-0378">Hydrolase</keyword>
<evidence type="ECO:0000313" key="14">
    <source>
        <dbReference type="Proteomes" id="UP000245369"/>
    </source>
</evidence>
<evidence type="ECO:0000256" key="8">
    <source>
        <dbReference type="ARBA" id="ARBA00022801"/>
    </source>
</evidence>
<dbReference type="RefSeq" id="WP_002962006.1">
    <property type="nucleotide sequence ID" value="NZ_CP029490.1"/>
</dbReference>
<dbReference type="CDD" id="cd22332">
    <property type="entry name" value="HsdR_N"/>
    <property type="match status" value="1"/>
</dbReference>
<sequence>MPLYQETQQEKRLIQTLISGKSQWSYRPDLKTPDELWDNFFNKLEQNNLARLEGVALTQQEKEQIRNQLNFVNYYEAAKWLVGENGIAKVRIQREDARLGTINLDVLFRDHVAGGKSSYEIVNQVKTFAEDDLDHNRRGDVTFLINGLPLIQLELKSQHSPFMDAFHQLKKYDKEGKFRGIFSSLQMFVVSNIEDTRYIAAAKENKLNPRFLTKWVDRENQPVLNLFDFAKAVLSIPRAHQLVMQYSVLDNSKKSLILLRPYQIHAIEAVKEASYRGESGYVWHTTGSGKTLTSYKVARNLLTIPSIDKTIFIVDRRDLDDQTTSSFLSYAQNDTIDIDETNSSKELIRTLAGKERRVVVTTIQKISAMMRKFEQGHYQANQDKIRQLRVAFVVDECHRAVTPQAKRSLSKFFIHSLWYGFTGTPIFGENRRAALGDLAQTTEELYGNCLHTYTVKNAIHDGAVLGFRVEYQTTVGEELDEKSIPDSVYESQEHMLEVLRYILSKPARLFGFRNGIGKTYNAILTVSSIKQAQAYYDLIKAVKEGRSPLKISEKTKQTLPDFPKMTITYSLTENEEDSSRNQDKMKETLSDYNQEFGTHFGLADLAGFNTDVNKRLARKEDRYLNRKEQLDLVIVVDRLLTGFDAPCLQTLFMDRKPLKPQHLIQAFSRTNRIFDKNKKFGQIITFQQPKAFKEAVDKALWLYSKGGENYVLAPEWEDEKAKFDDKLAQFRSHISEQAGLGIDPDLADTAQLKQFAKAYQEFDKAFASIQVYGQYDQDQIYSEAGLSQDKLDSYLGVYQNVLAELKLRRQEDDEETDDDLLDILYELEAVQVDDINYDYIINLIQALIGQDAKEVKSFSPDDLTTIDSYIADLAKRRPELAKVVSQLWQSIQKDPQSYQGQSVTELLEEMIDQVIEQEVTQLARKWYIGEEELYYLAKHYNPKAQKQAGESELIASQRYQDYKAQVAEPLNPLKYKKAIKEDYLKLIQEVIYPLLAKQ</sequence>
<dbReference type="NCBIfam" id="TIGR00348">
    <property type="entry name" value="hsdR"/>
    <property type="match status" value="1"/>
</dbReference>
<feature type="domain" description="Helicase ATP-binding" evidence="12">
    <location>
        <begin position="271"/>
        <end position="443"/>
    </location>
</feature>
<evidence type="ECO:0000256" key="4">
    <source>
        <dbReference type="ARBA" id="ARBA00022722"/>
    </source>
</evidence>
<dbReference type="InterPro" id="IPR004473">
    <property type="entry name" value="Restrct_endonuc_typeI_HsdR"/>
</dbReference>
<evidence type="ECO:0000256" key="10">
    <source>
        <dbReference type="ARBA" id="ARBA00023125"/>
    </source>
</evidence>
<dbReference type="Pfam" id="PF12008">
    <property type="entry name" value="EcoR124_C"/>
    <property type="match status" value="1"/>
</dbReference>
<evidence type="ECO:0000256" key="9">
    <source>
        <dbReference type="ARBA" id="ARBA00022840"/>
    </source>
</evidence>
<dbReference type="InterPro" id="IPR040980">
    <property type="entry name" value="SWI2_SNF2"/>
</dbReference>
<dbReference type="CDD" id="cd18800">
    <property type="entry name" value="SF2_C_EcoR124I-like"/>
    <property type="match status" value="1"/>
</dbReference>
<evidence type="ECO:0000256" key="3">
    <source>
        <dbReference type="ARBA" id="ARBA00011296"/>
    </source>
</evidence>
<keyword evidence="14" id="KW-1185">Reference proteome</keyword>
<dbReference type="Proteomes" id="UP000245369">
    <property type="component" value="Chromosome"/>
</dbReference>
<keyword evidence="6 11" id="KW-0680">Restriction system</keyword>
<accession>A0ABN5LNA8</accession>
<evidence type="ECO:0000256" key="2">
    <source>
        <dbReference type="ARBA" id="ARBA00008598"/>
    </source>
</evidence>
<dbReference type="InterPro" id="IPR022625">
    <property type="entry name" value="TypeI_RM_Rsu_C"/>
</dbReference>
<comment type="catalytic activity">
    <reaction evidence="1 11">
        <text>Endonucleolytic cleavage of DNA to give random double-stranded fragments with terminal 5'-phosphates, ATP is simultaneously hydrolyzed.</text>
        <dbReference type="EC" id="3.1.21.3"/>
    </reaction>
</comment>
<dbReference type="Pfam" id="PF22679">
    <property type="entry name" value="T1R_D3-like"/>
    <property type="match status" value="1"/>
</dbReference>